<keyword evidence="4" id="KW-1185">Reference proteome</keyword>
<reference evidence="3" key="1">
    <citation type="submission" date="2021-02" db="EMBL/GenBank/DDBJ databases">
        <authorList>
            <person name="Nowell W R."/>
        </authorList>
    </citation>
    <scope>NUCLEOTIDE SEQUENCE</scope>
</reference>
<proteinExistence type="predicted"/>
<comment type="caution">
    <text evidence="3">The sequence shown here is derived from an EMBL/GenBank/DDBJ whole genome shotgun (WGS) entry which is preliminary data.</text>
</comment>
<feature type="region of interest" description="Disordered" evidence="1">
    <location>
        <begin position="82"/>
        <end position="101"/>
    </location>
</feature>
<dbReference type="Proteomes" id="UP000663852">
    <property type="component" value="Unassembled WGS sequence"/>
</dbReference>
<accession>A0A815CWY8</accession>
<evidence type="ECO:0000313" key="4">
    <source>
        <dbReference type="Proteomes" id="UP000663828"/>
    </source>
</evidence>
<dbReference type="AlphaFoldDB" id="A0A815CWY8"/>
<evidence type="ECO:0000313" key="3">
    <source>
        <dbReference type="EMBL" id="CAF1293475.1"/>
    </source>
</evidence>
<sequence>MAFRTTNQHDNRGFIININPNPSPAELEHQSEIAQLNIEWRQAFQDLLEKFNKLEKQYIQDIVGLMIDLMVTKVEANIDSQKRAFSPDDVAEGRKKRARSN</sequence>
<gene>
    <name evidence="2" type="ORF">EDS130_LOCUS14314</name>
    <name evidence="3" type="ORF">XAT740_LOCUS28466</name>
</gene>
<name>A0A815CWY8_ADIRI</name>
<dbReference type="EMBL" id="CAJNOJ010000058">
    <property type="protein sequence ID" value="CAF0989560.1"/>
    <property type="molecule type" value="Genomic_DNA"/>
</dbReference>
<evidence type="ECO:0000256" key="1">
    <source>
        <dbReference type="SAM" id="MobiDB-lite"/>
    </source>
</evidence>
<evidence type="ECO:0000313" key="2">
    <source>
        <dbReference type="EMBL" id="CAF0989560.1"/>
    </source>
</evidence>
<protein>
    <submittedName>
        <fullName evidence="3">Uncharacterized protein</fullName>
    </submittedName>
</protein>
<dbReference type="Proteomes" id="UP000663828">
    <property type="component" value="Unassembled WGS sequence"/>
</dbReference>
<organism evidence="3 4">
    <name type="scientific">Adineta ricciae</name>
    <name type="common">Rotifer</name>
    <dbReference type="NCBI Taxonomy" id="249248"/>
    <lineage>
        <taxon>Eukaryota</taxon>
        <taxon>Metazoa</taxon>
        <taxon>Spiralia</taxon>
        <taxon>Gnathifera</taxon>
        <taxon>Rotifera</taxon>
        <taxon>Eurotatoria</taxon>
        <taxon>Bdelloidea</taxon>
        <taxon>Adinetida</taxon>
        <taxon>Adinetidae</taxon>
        <taxon>Adineta</taxon>
    </lineage>
</organism>
<dbReference type="EMBL" id="CAJNOR010002431">
    <property type="protein sequence ID" value="CAF1293475.1"/>
    <property type="molecule type" value="Genomic_DNA"/>
</dbReference>